<evidence type="ECO:0000313" key="2">
    <source>
        <dbReference type="Proteomes" id="UP000483820"/>
    </source>
</evidence>
<dbReference type="EMBL" id="WUAV01000005">
    <property type="protein sequence ID" value="KAF1752586.1"/>
    <property type="molecule type" value="Genomic_DNA"/>
</dbReference>
<dbReference type="KEGG" id="crq:GCK72_019141"/>
<organism evidence="1 2">
    <name type="scientific">Caenorhabditis remanei</name>
    <name type="common">Caenorhabditis vulgaris</name>
    <dbReference type="NCBI Taxonomy" id="31234"/>
    <lineage>
        <taxon>Eukaryota</taxon>
        <taxon>Metazoa</taxon>
        <taxon>Ecdysozoa</taxon>
        <taxon>Nematoda</taxon>
        <taxon>Chromadorea</taxon>
        <taxon>Rhabditida</taxon>
        <taxon>Rhabditina</taxon>
        <taxon>Rhabditomorpha</taxon>
        <taxon>Rhabditoidea</taxon>
        <taxon>Rhabditidae</taxon>
        <taxon>Peloderinae</taxon>
        <taxon>Caenorhabditis</taxon>
    </lineage>
</organism>
<name>A0A6A5GCQ9_CAERE</name>
<evidence type="ECO:0000313" key="1">
    <source>
        <dbReference type="EMBL" id="KAF1752586.1"/>
    </source>
</evidence>
<dbReference type="CTD" id="78776754"/>
<accession>A0A6A5GCQ9</accession>
<sequence>MGIQSSKSIPTIAFSVLEQIYLLFFCTLHLPELYELVHLFWRQEFVGNEQIRRDLQDWRVQLCFFRNVDEEVHSGNTYFPHVLLYHLHSYSFVPSSVRDHHDHHVDSRLYHLDGILHGHCCIHRFLRSNVLRRDDLHDDSHHHDVDRIEALDRIEIHLCIVGYDDLLLDSSHRLLHGGYCNSLLVEPSTVDSSFNQTPSSRAEFHLKDYTRRRDAEKMS</sequence>
<gene>
    <name evidence="1" type="ORF">GCK72_019141</name>
</gene>
<dbReference type="RefSeq" id="XP_053581808.1">
    <property type="nucleotide sequence ID" value="XM_053732895.1"/>
</dbReference>
<dbReference type="Proteomes" id="UP000483820">
    <property type="component" value="Chromosome V"/>
</dbReference>
<dbReference type="AlphaFoldDB" id="A0A6A5GCQ9"/>
<protein>
    <submittedName>
        <fullName evidence="1">Uncharacterized protein</fullName>
    </submittedName>
</protein>
<comment type="caution">
    <text evidence="1">The sequence shown here is derived from an EMBL/GenBank/DDBJ whole genome shotgun (WGS) entry which is preliminary data.</text>
</comment>
<reference evidence="1 2" key="1">
    <citation type="submission" date="2019-12" db="EMBL/GenBank/DDBJ databases">
        <title>Chromosome-level assembly of the Caenorhabditis remanei genome.</title>
        <authorList>
            <person name="Teterina A.A."/>
            <person name="Willis J.H."/>
            <person name="Phillips P.C."/>
        </authorList>
    </citation>
    <scope>NUCLEOTIDE SEQUENCE [LARGE SCALE GENOMIC DNA]</scope>
    <source>
        <strain evidence="1 2">PX506</strain>
        <tissue evidence="1">Whole organism</tissue>
    </source>
</reference>
<proteinExistence type="predicted"/>
<dbReference type="GeneID" id="78776754"/>